<sequence length="1106" mass="121972">MSGVGGDKAALDESAENPSKKNNVDESKADHIGENEPCDGEVPRQTTADIDKHMGACETADGFVDGKIESCAVAEMGEIGASPPPLVLANVTSEALSANPEASLRQAELNAVSDVEIEEQEEGGPTLTDHEEEKQENATSVTCPQNQDEGSTQDMKESQDAEETEDSDWANPKDEGVFVSSSCFTGAKDGYVFKTGDKGLGFYVDGYVDRQARRKRSLSHRPWNAGPGEQATKRGPLGPAPKPFKKIVPYRTQKEKRAAEENDTRPFMARMVAQRNSRGFQSNLFERERVLDKHILYLLEKFSDPAFFKKKHGYNVHGQMLGKDGKMIVKVTPEKTEEEKARLPWYRKVYEDRLGKHLPSKRLGDSIEARREAYAYSRHFTAEIDGRQDELNRALTKALKGQTKLEFITEDYHYPGAYNTDGKVILEKGAPVSNELHRTDAQNERACTYRYKAIRRYRAAHSDIASAIAKKDKALQKVLKKTDPAILVEISEEAVTSTGMGIYRQTKRAGGRNGSATGESSAVLQPAERPEQLRQKFAHSLKAQIKGKDKALLKEIAALEEDEAEQMMGDFGKGTEVLPNSWRQDPEGLKRMERRRKELIAENAADRRKVVCPWRPGGKHIAQEPWKPFIPRDHRPPVRSASEGKAETHGGSLGATSAAQEGRRGVPIHEKGNGKKGAERRPRTAPAHRRKGFMDAISPRARRILAAQAPGTPLHSVFSTYSNDPFPLETRQRPSAQSTPARTEYSANRPWPTPTTEPRTDTLFQTSGRVGLGTQQRAWAEISCSPTSSQTLRGDFVARPRSAAAEISKNLQTPPRRPATACGTRVPRESTANAVAASNVSSANQAREHEQGHRSDEQSRDLHVQNGPGVTVLWARLCSPSSDLVYKRSVWPEASAASRQTRPRGKPRKTSATAPVNATTEAEGEHEWDATPGDPSTGPGPIDAGDSGGGKPKLPRGTTDTGGPLEDMENSLYASSSQRVNHRKRVFRGYSDRSRRERTWDPGSEFYAEGASKHSMVRPSPCTGRINGNRIGGKGDPRQEDDTTKRKHRRDKRHQSRISGDDVPVDMDWEKVGVVATRWAFYPCTLCGYHAGSGSKSVGISQSDIM</sequence>
<feature type="region of interest" description="Disordered" evidence="1">
    <location>
        <begin position="214"/>
        <end position="245"/>
    </location>
</feature>
<feature type="compositionally biased region" description="Basic and acidic residues" evidence="1">
    <location>
        <begin position="18"/>
        <end position="34"/>
    </location>
</feature>
<feature type="region of interest" description="Disordered" evidence="1">
    <location>
        <begin position="1005"/>
        <end position="1061"/>
    </location>
</feature>
<feature type="compositionally biased region" description="Basic and acidic residues" evidence="1">
    <location>
        <begin position="661"/>
        <end position="682"/>
    </location>
</feature>
<feature type="region of interest" description="Disordered" evidence="1">
    <location>
        <begin position="115"/>
        <end position="174"/>
    </location>
</feature>
<dbReference type="Proteomes" id="UP000002630">
    <property type="component" value="Linkage Group LG17"/>
</dbReference>
<feature type="compositionally biased region" description="Basic residues" evidence="1">
    <location>
        <begin position="1045"/>
        <end position="1056"/>
    </location>
</feature>
<feature type="compositionally biased region" description="Basic and acidic residues" evidence="1">
    <location>
        <begin position="846"/>
        <end position="863"/>
    </location>
</feature>
<dbReference type="OrthoDB" id="533530at2759"/>
<feature type="region of interest" description="Disordered" evidence="1">
    <location>
        <begin position="714"/>
        <end position="763"/>
    </location>
</feature>
<reference evidence="2 3" key="1">
    <citation type="journal article" date="2010" name="Nature">
        <title>The Ectocarpus genome and the independent evolution of multicellularity in brown algae.</title>
        <authorList>
            <person name="Cock J.M."/>
            <person name="Sterck L."/>
            <person name="Rouze P."/>
            <person name="Scornet D."/>
            <person name="Allen A.E."/>
            <person name="Amoutzias G."/>
            <person name="Anthouard V."/>
            <person name="Artiguenave F."/>
            <person name="Aury J.M."/>
            <person name="Badger J.H."/>
            <person name="Beszteri B."/>
            <person name="Billiau K."/>
            <person name="Bonnet E."/>
            <person name="Bothwell J.H."/>
            <person name="Bowler C."/>
            <person name="Boyen C."/>
            <person name="Brownlee C."/>
            <person name="Carrano C.J."/>
            <person name="Charrier B."/>
            <person name="Cho G.Y."/>
            <person name="Coelho S.M."/>
            <person name="Collen J."/>
            <person name="Corre E."/>
            <person name="Da Silva C."/>
            <person name="Delage L."/>
            <person name="Delaroque N."/>
            <person name="Dittami S.M."/>
            <person name="Doulbeau S."/>
            <person name="Elias M."/>
            <person name="Farnham G."/>
            <person name="Gachon C.M."/>
            <person name="Gschloessl B."/>
            <person name="Heesch S."/>
            <person name="Jabbari K."/>
            <person name="Jubin C."/>
            <person name="Kawai H."/>
            <person name="Kimura K."/>
            <person name="Kloareg B."/>
            <person name="Kupper F.C."/>
            <person name="Lang D."/>
            <person name="Le Bail A."/>
            <person name="Leblanc C."/>
            <person name="Lerouge P."/>
            <person name="Lohr M."/>
            <person name="Lopez P.J."/>
            <person name="Martens C."/>
            <person name="Maumus F."/>
            <person name="Michel G."/>
            <person name="Miranda-Saavedra D."/>
            <person name="Morales J."/>
            <person name="Moreau H."/>
            <person name="Motomura T."/>
            <person name="Nagasato C."/>
            <person name="Napoli C.A."/>
            <person name="Nelson D.R."/>
            <person name="Nyvall-Collen P."/>
            <person name="Peters A.F."/>
            <person name="Pommier C."/>
            <person name="Potin P."/>
            <person name="Poulain J."/>
            <person name="Quesneville H."/>
            <person name="Read B."/>
            <person name="Rensing S.A."/>
            <person name="Ritter A."/>
            <person name="Rousvoal S."/>
            <person name="Samanta M."/>
            <person name="Samson G."/>
            <person name="Schroeder D.C."/>
            <person name="Segurens B."/>
            <person name="Strittmatter M."/>
            <person name="Tonon T."/>
            <person name="Tregear J.W."/>
            <person name="Valentin K."/>
            <person name="von Dassow P."/>
            <person name="Yamagishi T."/>
            <person name="Van de Peer Y."/>
            <person name="Wincker P."/>
        </authorList>
    </citation>
    <scope>NUCLEOTIDE SEQUENCE [LARGE SCALE GENOMIC DNA]</scope>
    <source>
        <strain evidence="3">Ec32 / CCAP1310/4</strain>
    </source>
</reference>
<feature type="compositionally biased region" description="Basic and acidic residues" evidence="1">
    <location>
        <begin position="1033"/>
        <end position="1044"/>
    </location>
</feature>
<feature type="region of interest" description="Disordered" evidence="1">
    <location>
        <begin position="623"/>
        <end position="690"/>
    </location>
</feature>
<evidence type="ECO:0000313" key="2">
    <source>
        <dbReference type="EMBL" id="CBJ27253.1"/>
    </source>
</evidence>
<feature type="compositionally biased region" description="Polar residues" evidence="1">
    <location>
        <begin position="514"/>
        <end position="523"/>
    </location>
</feature>
<accession>D7G599</accession>
<feature type="region of interest" description="Disordered" evidence="1">
    <location>
        <begin position="507"/>
        <end position="527"/>
    </location>
</feature>
<keyword evidence="3" id="KW-1185">Reference proteome</keyword>
<feature type="compositionally biased region" description="Basic and acidic residues" evidence="1">
    <location>
        <begin position="630"/>
        <end position="648"/>
    </location>
</feature>
<dbReference type="EMBL" id="FN649742">
    <property type="protein sequence ID" value="CBJ27253.1"/>
    <property type="molecule type" value="Genomic_DNA"/>
</dbReference>
<feature type="region of interest" description="Disordered" evidence="1">
    <location>
        <begin position="894"/>
        <end position="986"/>
    </location>
</feature>
<evidence type="ECO:0000313" key="3">
    <source>
        <dbReference type="Proteomes" id="UP000002630"/>
    </source>
</evidence>
<dbReference type="InParanoid" id="D7G599"/>
<feature type="region of interest" description="Disordered" evidence="1">
    <location>
        <begin position="806"/>
        <end position="864"/>
    </location>
</feature>
<feature type="region of interest" description="Disordered" evidence="1">
    <location>
        <begin position="1"/>
        <end position="44"/>
    </location>
</feature>
<gene>
    <name evidence="2" type="ORF">Esi_0063_0079</name>
</gene>
<protein>
    <submittedName>
        <fullName evidence="2">Uncharacterized protein</fullName>
    </submittedName>
</protein>
<dbReference type="EMBL" id="FN648852">
    <property type="protein sequence ID" value="CBJ27253.1"/>
    <property type="molecule type" value="Genomic_DNA"/>
</dbReference>
<name>D7G599_ECTSI</name>
<organism evidence="2 3">
    <name type="scientific">Ectocarpus siliculosus</name>
    <name type="common">Brown alga</name>
    <name type="synonym">Conferva siliculosa</name>
    <dbReference type="NCBI Taxonomy" id="2880"/>
    <lineage>
        <taxon>Eukaryota</taxon>
        <taxon>Sar</taxon>
        <taxon>Stramenopiles</taxon>
        <taxon>Ochrophyta</taxon>
        <taxon>PX clade</taxon>
        <taxon>Phaeophyceae</taxon>
        <taxon>Ectocarpales</taxon>
        <taxon>Ectocarpaceae</taxon>
        <taxon>Ectocarpus</taxon>
    </lineage>
</organism>
<feature type="compositionally biased region" description="Polar residues" evidence="1">
    <location>
        <begin position="137"/>
        <end position="153"/>
    </location>
</feature>
<proteinExistence type="predicted"/>
<feature type="compositionally biased region" description="Polar residues" evidence="1">
    <location>
        <begin position="910"/>
        <end position="920"/>
    </location>
</feature>
<feature type="compositionally biased region" description="Low complexity" evidence="1">
    <location>
        <begin position="832"/>
        <end position="844"/>
    </location>
</feature>
<evidence type="ECO:0000256" key="1">
    <source>
        <dbReference type="SAM" id="MobiDB-lite"/>
    </source>
</evidence>
<dbReference type="AlphaFoldDB" id="D7G599"/>